<keyword evidence="3" id="KW-1185">Reference proteome</keyword>
<dbReference type="RefSeq" id="WP_345082309.1">
    <property type="nucleotide sequence ID" value="NZ_BAABFA010000011.1"/>
</dbReference>
<reference evidence="3" key="1">
    <citation type="journal article" date="2019" name="Int. J. Syst. Evol. Microbiol.">
        <title>The Global Catalogue of Microorganisms (GCM) 10K type strain sequencing project: providing services to taxonomists for standard genome sequencing and annotation.</title>
        <authorList>
            <consortium name="The Broad Institute Genomics Platform"/>
            <consortium name="The Broad Institute Genome Sequencing Center for Infectious Disease"/>
            <person name="Wu L."/>
            <person name="Ma J."/>
        </authorList>
    </citation>
    <scope>NUCLEOTIDE SEQUENCE [LARGE SCALE GENOMIC DNA]</scope>
    <source>
        <strain evidence="3">JCM 32105</strain>
    </source>
</reference>
<dbReference type="InterPro" id="IPR013783">
    <property type="entry name" value="Ig-like_fold"/>
</dbReference>
<keyword evidence="1" id="KW-0732">Signal</keyword>
<evidence type="ECO:0000313" key="3">
    <source>
        <dbReference type="Proteomes" id="UP001500067"/>
    </source>
</evidence>
<dbReference type="Proteomes" id="UP001500067">
    <property type="component" value="Unassembled WGS sequence"/>
</dbReference>
<dbReference type="PROSITE" id="PS51257">
    <property type="entry name" value="PROKAR_LIPOPROTEIN"/>
    <property type="match status" value="1"/>
</dbReference>
<gene>
    <name evidence="2" type="ORF">GCM10023093_19480</name>
</gene>
<dbReference type="EMBL" id="BAABFA010000011">
    <property type="protein sequence ID" value="GAA4466075.1"/>
    <property type="molecule type" value="Genomic_DNA"/>
</dbReference>
<feature type="chain" id="PRO_5045790205" description="IPT/TIG domain-containing protein" evidence="1">
    <location>
        <begin position="21"/>
        <end position="223"/>
    </location>
</feature>
<accession>A0ABP8NIU0</accession>
<name>A0ABP8NIU0_9BACT</name>
<evidence type="ECO:0000256" key="1">
    <source>
        <dbReference type="SAM" id="SignalP"/>
    </source>
</evidence>
<organism evidence="2 3">
    <name type="scientific">Nemorincola caseinilytica</name>
    <dbReference type="NCBI Taxonomy" id="2054315"/>
    <lineage>
        <taxon>Bacteria</taxon>
        <taxon>Pseudomonadati</taxon>
        <taxon>Bacteroidota</taxon>
        <taxon>Chitinophagia</taxon>
        <taxon>Chitinophagales</taxon>
        <taxon>Chitinophagaceae</taxon>
        <taxon>Nemorincola</taxon>
    </lineage>
</organism>
<sequence>MSTRSLISAIFILLACTTFAQVRSSDKAALPGDEILITTGRPIAADSIVVSFAGTIADIIEVTGDSVRVLVPKGKEGPLTITVSTGYNKKERLPFTMLAYPAKKIYFQRKGDSVIKVREEMTADGSPGYDMFITHYAFDMLDRNNKKVASGVSFSTEEKEVFGGPGGSITKYKDTSVSMFSVTVPNEKGDFKLKLYKLPHDTDSLDRKIIDKHAPSTFLISNR</sequence>
<proteinExistence type="predicted"/>
<dbReference type="Gene3D" id="2.60.40.10">
    <property type="entry name" value="Immunoglobulins"/>
    <property type="match status" value="1"/>
</dbReference>
<evidence type="ECO:0000313" key="2">
    <source>
        <dbReference type="EMBL" id="GAA4466075.1"/>
    </source>
</evidence>
<protein>
    <recommendedName>
        <fullName evidence="4">IPT/TIG domain-containing protein</fullName>
    </recommendedName>
</protein>
<evidence type="ECO:0008006" key="4">
    <source>
        <dbReference type="Google" id="ProtNLM"/>
    </source>
</evidence>
<comment type="caution">
    <text evidence="2">The sequence shown here is derived from an EMBL/GenBank/DDBJ whole genome shotgun (WGS) entry which is preliminary data.</text>
</comment>
<feature type="signal peptide" evidence="1">
    <location>
        <begin position="1"/>
        <end position="20"/>
    </location>
</feature>